<accession>A0A2K9PVN7</accession>
<evidence type="ECO:0000259" key="2">
    <source>
        <dbReference type="PROSITE" id="PS50022"/>
    </source>
</evidence>
<dbReference type="AlphaFoldDB" id="A0A2K9PVN7"/>
<dbReference type="InterPro" id="IPR000421">
    <property type="entry name" value="FA58C"/>
</dbReference>
<name>A0A2K9PVN7_9FLAO</name>
<gene>
    <name evidence="3" type="ORF">C1H87_21365</name>
</gene>
<reference evidence="3 4" key="1">
    <citation type="submission" date="2018-01" db="EMBL/GenBank/DDBJ databases">
        <title>Complete genome sequence of Flavivirga eckloniae ECD14 isolated from seaweed Ecklonia cava.</title>
        <authorList>
            <person name="Lee J.H."/>
            <person name="Baik K.S."/>
            <person name="Seong C.N."/>
        </authorList>
    </citation>
    <scope>NUCLEOTIDE SEQUENCE [LARGE SCALE GENOMIC DNA]</scope>
    <source>
        <strain evidence="3 4">ECD14</strain>
    </source>
</reference>
<dbReference type="KEGG" id="fek:C1H87_21365"/>
<sequence>MVWCSSIGTYNHSSKLIKFLRYQFRYSSNRFYEHVMMKKHYIYILFILIFITQTVNAQCYPDRHSTTWFDSWVSCDMSQNPNPTYGVTHWIMYDLGYEYELKESKFWNINEPKNLNYGINNYNLDYSLDGVTWTNLGAFTMEQGSGLSTYEGVDGPDFDETKARYVLITPTSNFGGNCYGMSEMKINITDPFDLVREEDGFNAMVYPNPFRKDINLRIVSLYENAPVNYTLYDVLGRPIVSNSVAFVQDTEIYELPVNGNALSSGIYILNVEQNGKKRSIKIIKQN</sequence>
<evidence type="ECO:0000313" key="3">
    <source>
        <dbReference type="EMBL" id="AUP81123.1"/>
    </source>
</evidence>
<evidence type="ECO:0000256" key="1">
    <source>
        <dbReference type="ARBA" id="ARBA00022729"/>
    </source>
</evidence>
<dbReference type="EMBL" id="CP025791">
    <property type="protein sequence ID" value="AUP81123.1"/>
    <property type="molecule type" value="Genomic_DNA"/>
</dbReference>
<evidence type="ECO:0000313" key="4">
    <source>
        <dbReference type="Proteomes" id="UP000235826"/>
    </source>
</evidence>
<dbReference type="Pfam" id="PF00754">
    <property type="entry name" value="F5_F8_type_C"/>
    <property type="match status" value="1"/>
</dbReference>
<dbReference type="Proteomes" id="UP000235826">
    <property type="component" value="Chromosome"/>
</dbReference>
<feature type="domain" description="F5/8 type C" evidence="2">
    <location>
        <begin position="72"/>
        <end position="191"/>
    </location>
</feature>
<protein>
    <recommendedName>
        <fullName evidence="2">F5/8 type C domain-containing protein</fullName>
    </recommendedName>
</protein>
<dbReference type="InterPro" id="IPR008979">
    <property type="entry name" value="Galactose-bd-like_sf"/>
</dbReference>
<proteinExistence type="predicted"/>
<dbReference type="NCBIfam" id="TIGR04183">
    <property type="entry name" value="Por_Secre_tail"/>
    <property type="match status" value="1"/>
</dbReference>
<dbReference type="InterPro" id="IPR026444">
    <property type="entry name" value="Secre_tail"/>
</dbReference>
<organism evidence="3 4">
    <name type="scientific">Flavivirga eckloniae</name>
    <dbReference type="NCBI Taxonomy" id="1803846"/>
    <lineage>
        <taxon>Bacteria</taxon>
        <taxon>Pseudomonadati</taxon>
        <taxon>Bacteroidota</taxon>
        <taxon>Flavobacteriia</taxon>
        <taxon>Flavobacteriales</taxon>
        <taxon>Flavobacteriaceae</taxon>
        <taxon>Flavivirga</taxon>
    </lineage>
</organism>
<dbReference type="PROSITE" id="PS50022">
    <property type="entry name" value="FA58C_3"/>
    <property type="match status" value="1"/>
</dbReference>
<dbReference type="SUPFAM" id="SSF49785">
    <property type="entry name" value="Galactose-binding domain-like"/>
    <property type="match status" value="1"/>
</dbReference>
<keyword evidence="4" id="KW-1185">Reference proteome</keyword>
<dbReference type="Pfam" id="PF18962">
    <property type="entry name" value="Por_Secre_tail"/>
    <property type="match status" value="1"/>
</dbReference>
<keyword evidence="1" id="KW-0732">Signal</keyword>
<dbReference type="Gene3D" id="2.60.120.260">
    <property type="entry name" value="Galactose-binding domain-like"/>
    <property type="match status" value="1"/>
</dbReference>